<dbReference type="EMBL" id="CP009518">
    <property type="protein sequence ID" value="AKB85201.1"/>
    <property type="molecule type" value="Genomic_DNA"/>
</dbReference>
<dbReference type="InterPro" id="IPR004089">
    <property type="entry name" value="MCPsignal_dom"/>
</dbReference>
<feature type="domain" description="Methyl-accepting transducer" evidence="3">
    <location>
        <begin position="597"/>
        <end position="826"/>
    </location>
</feature>
<reference evidence="5 6" key="1">
    <citation type="submission" date="2014-07" db="EMBL/GenBank/DDBJ databases">
        <title>Methanogenic archaea and the global carbon cycle.</title>
        <authorList>
            <person name="Henriksen J.R."/>
            <person name="Luke J."/>
            <person name="Reinhart S."/>
            <person name="Benedict M.N."/>
            <person name="Youngblut N.D."/>
            <person name="Metcalf M.E."/>
            <person name="Whitaker R.J."/>
            <person name="Metcalf W.W."/>
        </authorList>
    </citation>
    <scope>NUCLEOTIDE SEQUENCE [LARGE SCALE GENOMIC DNA]</scope>
    <source>
        <strain evidence="5 6">MM1</strain>
    </source>
</reference>
<keyword evidence="6" id="KW-1185">Reference proteome</keyword>
<dbReference type="InterPro" id="IPR003961">
    <property type="entry name" value="FN3_dom"/>
</dbReference>
<feature type="region of interest" description="Disordered" evidence="2">
    <location>
        <begin position="594"/>
        <end position="852"/>
    </location>
</feature>
<dbReference type="AlphaFoldDB" id="A0A0E3SR02"/>
<feature type="compositionally biased region" description="Acidic residues" evidence="2">
    <location>
        <begin position="594"/>
        <end position="606"/>
    </location>
</feature>
<dbReference type="InterPro" id="IPR013783">
    <property type="entry name" value="Ig-like_fold"/>
</dbReference>
<sequence length="920" mass="98384">MDYTVSDALTGIIKDGVGNAANLTLPSPGGLNSLGANKDLVIDGIAPDNISALSEDSIGGTWINWTWTNPVDSDFNHTMIYIDNVFQTNVSDTTTFYNASGFSEDTAHLISTRTVDVSGNINSNWVNDTATTLDLTAPGSLSDLSEDSIGGTWINWTWTNPVDSDFNHTMIYIDDVFQTNVSDTTTFYNASGFSEDTAHLISTRTVDVSGNINSNWVNDTATTLDLTAPVAITNLTVAGRTISSISLSWDNSSDTHHVELWRNNVYLDDVFITTYTDTGLTSGTSYNYGLRPVDALENKGNWSNITSSTQSSGGGGSSSSSSSSSSSGGGGGSGSSGESYDNIAFKDVKTNSIVGGLEISYAFNEEQNPIQYINFSAVRNYQRTSTTIEVLKNRSAMVDESAPGEVYRYINIWVGKAGFATEDNIADPVIGFFVAKEWFAETGVDEESIVIYRHNAGSWNALDVEKTGEDDSFIYFEAQTPGFSPFAIAADVDTGVVPDDIGSADDVTSIEEDSITLPITEPSVEHVNASISDEGSGLGLKDMLFAIPVLMFFGLLYASYSVAKKNQGDADKRSEYLSDDLLVAEDYASGIALDQEDVEDTSDEPTEVSPVVGDVSEESVEITSSVDDASDEPSEVSPVVGDVSEESVEITSSVDDASDEPSEAPPVVDDVSEESVEITSSVEDASDEPSEVPPVVDDVSEESVEITSAGDDASYEPAEVPPVVDDVSEESVEITSSVDDASDEPAEVPPVVDDVSEESVEITSSVDDASDEPSEAPPVVDDVSEESVEITSSVDDASDEPSEVPPVVDDVSEESVEITSSVDDASDEPSEVPPVVDDVSSETSGEDSANQIDEVQQIDFDQMLKSVNDIEKLLKSMREVANISDDEQAAEETVSKTDLDSKHDQKNEEKKSKKYDDSKW</sequence>
<dbReference type="SUPFAM" id="SSF49265">
    <property type="entry name" value="Fibronectin type III"/>
    <property type="match status" value="1"/>
</dbReference>
<dbReference type="GO" id="GO:0016020">
    <property type="term" value="C:membrane"/>
    <property type="evidence" value="ECO:0007669"/>
    <property type="project" value="InterPro"/>
</dbReference>
<feature type="compositionally biased region" description="Low complexity" evidence="2">
    <location>
        <begin position="833"/>
        <end position="842"/>
    </location>
</feature>
<feature type="domain" description="Fibronectin type-III" evidence="4">
    <location>
        <begin position="231"/>
        <end position="314"/>
    </location>
</feature>
<feature type="region of interest" description="Disordered" evidence="2">
    <location>
        <begin position="301"/>
        <end position="336"/>
    </location>
</feature>
<evidence type="ECO:0000256" key="1">
    <source>
        <dbReference type="PROSITE-ProRule" id="PRU00284"/>
    </source>
</evidence>
<evidence type="ECO:0008006" key="7">
    <source>
        <dbReference type="Google" id="ProtNLM"/>
    </source>
</evidence>
<dbReference type="KEGG" id="mmet:MCMEM_1148"/>
<protein>
    <recommendedName>
        <fullName evidence="7">Cell surface protein</fullName>
    </recommendedName>
</protein>
<name>A0A0E3SR02_METMT</name>
<dbReference type="PATRIC" id="fig|1434104.5.peg.1256"/>
<evidence type="ECO:0000313" key="5">
    <source>
        <dbReference type="EMBL" id="AKB85201.1"/>
    </source>
</evidence>
<dbReference type="SMART" id="SM00060">
    <property type="entry name" value="FN3"/>
    <property type="match status" value="1"/>
</dbReference>
<organism evidence="5 6">
    <name type="scientific">Methanococcoides methylutens MM1</name>
    <dbReference type="NCBI Taxonomy" id="1434104"/>
    <lineage>
        <taxon>Archaea</taxon>
        <taxon>Methanobacteriati</taxon>
        <taxon>Methanobacteriota</taxon>
        <taxon>Stenosarchaea group</taxon>
        <taxon>Methanomicrobia</taxon>
        <taxon>Methanosarcinales</taxon>
        <taxon>Methanosarcinaceae</taxon>
        <taxon>Methanococcoides</taxon>
    </lineage>
</organism>
<evidence type="ECO:0000256" key="2">
    <source>
        <dbReference type="SAM" id="MobiDB-lite"/>
    </source>
</evidence>
<feature type="region of interest" description="Disordered" evidence="2">
    <location>
        <begin position="881"/>
        <end position="920"/>
    </location>
</feature>
<dbReference type="InterPro" id="IPR026453">
    <property type="entry name" value="PGF_pre_PGF"/>
</dbReference>
<evidence type="ECO:0000259" key="4">
    <source>
        <dbReference type="PROSITE" id="PS50853"/>
    </source>
</evidence>
<dbReference type="NCBIfam" id="TIGR04213">
    <property type="entry name" value="PGF_pre_PGF"/>
    <property type="match status" value="1"/>
</dbReference>
<dbReference type="PROSITE" id="PS50111">
    <property type="entry name" value="CHEMOTAXIS_TRANSDUC_2"/>
    <property type="match status" value="1"/>
</dbReference>
<evidence type="ECO:0000313" key="6">
    <source>
        <dbReference type="Proteomes" id="UP000033048"/>
    </source>
</evidence>
<dbReference type="SUPFAM" id="SSF58104">
    <property type="entry name" value="Methyl-accepting chemotaxis protein (MCP) signaling domain"/>
    <property type="match status" value="1"/>
</dbReference>
<dbReference type="CDD" id="cd00063">
    <property type="entry name" value="FN3"/>
    <property type="match status" value="1"/>
</dbReference>
<evidence type="ECO:0000259" key="3">
    <source>
        <dbReference type="PROSITE" id="PS50111"/>
    </source>
</evidence>
<keyword evidence="1" id="KW-0807">Transducer</keyword>
<dbReference type="Gene3D" id="2.60.40.10">
    <property type="entry name" value="Immunoglobulins"/>
    <property type="match status" value="1"/>
</dbReference>
<dbReference type="HOGENOM" id="CLU_316783_0_0_2"/>
<proteinExistence type="predicted"/>
<feature type="compositionally biased region" description="Basic and acidic residues" evidence="2">
    <location>
        <begin position="893"/>
        <end position="920"/>
    </location>
</feature>
<dbReference type="GO" id="GO:0007165">
    <property type="term" value="P:signal transduction"/>
    <property type="evidence" value="ECO:0007669"/>
    <property type="project" value="UniProtKB-KW"/>
</dbReference>
<dbReference type="InterPro" id="IPR036116">
    <property type="entry name" value="FN3_sf"/>
</dbReference>
<gene>
    <name evidence="5" type="ORF">MCMEM_1148</name>
</gene>
<dbReference type="Proteomes" id="UP000033048">
    <property type="component" value="Chromosome"/>
</dbReference>
<dbReference type="PROSITE" id="PS50853">
    <property type="entry name" value="FN3"/>
    <property type="match status" value="1"/>
</dbReference>
<feature type="compositionally biased region" description="Polar residues" evidence="2">
    <location>
        <begin position="301"/>
        <end position="310"/>
    </location>
</feature>
<dbReference type="STRING" id="1434104.MCMEM_1148"/>
<accession>A0A0E3SR02</accession>